<dbReference type="Gene3D" id="3.20.20.140">
    <property type="entry name" value="Metal-dependent hydrolases"/>
    <property type="match status" value="1"/>
</dbReference>
<proteinExistence type="predicted"/>
<accession>A0ABV5KJA3</accession>
<gene>
    <name evidence="1" type="ORF">ACFFSY_05145</name>
</gene>
<keyword evidence="1" id="KW-0378">Hydrolase</keyword>
<comment type="caution">
    <text evidence="1">The sequence shown here is derived from an EMBL/GenBank/DDBJ whole genome shotgun (WGS) entry which is preliminary data.</text>
</comment>
<dbReference type="GO" id="GO:0004519">
    <property type="term" value="F:endonuclease activity"/>
    <property type="evidence" value="ECO:0007669"/>
    <property type="project" value="UniProtKB-KW"/>
</dbReference>
<keyword evidence="2" id="KW-1185">Reference proteome</keyword>
<dbReference type="PANTHER" id="PTHR40084:SF1">
    <property type="entry name" value="PHOSPHOTRANSFERASE"/>
    <property type="match status" value="1"/>
</dbReference>
<dbReference type="Gene3D" id="1.10.150.20">
    <property type="entry name" value="5' to 3' exonuclease, C-terminal subdomain"/>
    <property type="match status" value="1"/>
</dbReference>
<evidence type="ECO:0000313" key="1">
    <source>
        <dbReference type="EMBL" id="MFB9325306.1"/>
    </source>
</evidence>
<dbReference type="Pfam" id="PF13263">
    <property type="entry name" value="PHP_C"/>
    <property type="match status" value="1"/>
</dbReference>
<reference evidence="1 2" key="1">
    <citation type="submission" date="2024-09" db="EMBL/GenBank/DDBJ databases">
        <authorList>
            <person name="Sun Q."/>
            <person name="Mori K."/>
        </authorList>
    </citation>
    <scope>NUCLEOTIDE SEQUENCE [LARGE SCALE GENOMIC DNA]</scope>
    <source>
        <strain evidence="1 2">TISTR 2452</strain>
    </source>
</reference>
<dbReference type="CDD" id="cd19067">
    <property type="entry name" value="PfuEndoQ-like"/>
    <property type="match status" value="1"/>
</dbReference>
<keyword evidence="1" id="KW-0540">Nuclease</keyword>
<dbReference type="InterPro" id="IPR016195">
    <property type="entry name" value="Pol/histidinol_Pase-like"/>
</dbReference>
<dbReference type="SUPFAM" id="SSF47781">
    <property type="entry name" value="RuvA domain 2-like"/>
    <property type="match status" value="1"/>
</dbReference>
<protein>
    <submittedName>
        <fullName evidence="1">Endonuclease Q family protein</fullName>
    </submittedName>
</protein>
<dbReference type="PANTHER" id="PTHR40084">
    <property type="entry name" value="PHOSPHOHYDROLASE, PHP FAMILY"/>
    <property type="match status" value="1"/>
</dbReference>
<dbReference type="EMBL" id="JBHMDO010000010">
    <property type="protein sequence ID" value="MFB9325306.1"/>
    <property type="molecule type" value="Genomic_DNA"/>
</dbReference>
<evidence type="ECO:0000313" key="2">
    <source>
        <dbReference type="Proteomes" id="UP001589747"/>
    </source>
</evidence>
<dbReference type="RefSeq" id="WP_377490878.1">
    <property type="nucleotide sequence ID" value="NZ_JBHMDO010000010.1"/>
</dbReference>
<sequence length="402" mass="43875">MTGQPLSRVFADLHIHIGSTSRGEAVKISGSRDLTFSRIAHEAAHRKGIGLLGIIDCHSPGVQADIADCLETGEMAEIDGGGIRYQDTTILLGSEIEVKEPGRGAAHYLAFLPTFALMRDFTTWMSRHMRNVQLSSQRIYVPTRELQREVRARGGLFIPAHVFTPHKSLYGSCTDYMSEVLDPELVDAVELGLSADSTMAGLIPELDGLPFVTNSDAHSLSKIGREYNELRLHEPSFRELELALKNRDGRQISANYGLNPLLGKYHRTYCLNCGSLAEEETSTERCAQCGSPKLTRGVMDRIEELGALQGRTETYVPDGRPPYVYQVPLEFVPGIGKAAMAKLLDRFGTEMNVLHDASEDEIAMAVPARAAAMIVQAREGTLALDAGGGGRYGRVTRSGNDG</sequence>
<dbReference type="InterPro" id="IPR010994">
    <property type="entry name" value="RuvA_2-like"/>
</dbReference>
<dbReference type="SUPFAM" id="SSF89550">
    <property type="entry name" value="PHP domain-like"/>
    <property type="match status" value="1"/>
</dbReference>
<name>A0ABV5KJA3_9BACL</name>
<organism evidence="1 2">
    <name type="scientific">Paenibacillus aurantiacus</name>
    <dbReference type="NCBI Taxonomy" id="1936118"/>
    <lineage>
        <taxon>Bacteria</taxon>
        <taxon>Bacillati</taxon>
        <taxon>Bacillota</taxon>
        <taxon>Bacilli</taxon>
        <taxon>Bacillales</taxon>
        <taxon>Paenibacillaceae</taxon>
        <taxon>Paenibacillus</taxon>
    </lineage>
</organism>
<keyword evidence="1" id="KW-0255">Endonuclease</keyword>
<dbReference type="Proteomes" id="UP001589747">
    <property type="component" value="Unassembled WGS sequence"/>
</dbReference>